<proteinExistence type="predicted"/>
<protein>
    <submittedName>
        <fullName evidence="2">Uncharacterized protein</fullName>
    </submittedName>
</protein>
<feature type="transmembrane region" description="Helical" evidence="1">
    <location>
        <begin position="12"/>
        <end position="32"/>
    </location>
</feature>
<evidence type="ECO:0000313" key="2">
    <source>
        <dbReference type="EMBL" id="VYT79773.1"/>
    </source>
</evidence>
<keyword evidence="1" id="KW-1133">Transmembrane helix</keyword>
<sequence>MRKVQPPPQYDWPVWVGVSLICPLLVLCSLYLQATISRYSGCHGRRISVRRIF</sequence>
<dbReference type="AlphaFoldDB" id="A0A6N2ZM75"/>
<accession>A0A6N2ZM75</accession>
<gene>
    <name evidence="2" type="ORF">KOLFYP65_03427</name>
</gene>
<organism evidence="2">
    <name type="scientific">Klebsiella oxytoca</name>
    <dbReference type="NCBI Taxonomy" id="571"/>
    <lineage>
        <taxon>Bacteria</taxon>
        <taxon>Pseudomonadati</taxon>
        <taxon>Pseudomonadota</taxon>
        <taxon>Gammaproteobacteria</taxon>
        <taxon>Enterobacterales</taxon>
        <taxon>Enterobacteriaceae</taxon>
        <taxon>Klebsiella/Raoultella group</taxon>
        <taxon>Klebsiella</taxon>
    </lineage>
</organism>
<keyword evidence="1" id="KW-0472">Membrane</keyword>
<dbReference type="EMBL" id="CACRTM010000017">
    <property type="protein sequence ID" value="VYT79773.1"/>
    <property type="molecule type" value="Genomic_DNA"/>
</dbReference>
<keyword evidence="1" id="KW-0812">Transmembrane</keyword>
<name>A0A6N2ZM75_KLEOX</name>
<evidence type="ECO:0000256" key="1">
    <source>
        <dbReference type="SAM" id="Phobius"/>
    </source>
</evidence>
<reference evidence="2" key="1">
    <citation type="submission" date="2019-11" db="EMBL/GenBank/DDBJ databases">
        <authorList>
            <person name="Feng L."/>
        </authorList>
    </citation>
    <scope>NUCLEOTIDE SEQUENCE</scope>
    <source>
        <strain evidence="2">KOxytocaLFYP65</strain>
    </source>
</reference>